<dbReference type="Proteomes" id="UP000634206">
    <property type="component" value="Unassembled WGS sequence"/>
</dbReference>
<evidence type="ECO:0000313" key="3">
    <source>
        <dbReference type="Proteomes" id="UP000634206"/>
    </source>
</evidence>
<gene>
    <name evidence="2" type="ORF">JIN83_06155</name>
</gene>
<proteinExistence type="predicted"/>
<dbReference type="AlphaFoldDB" id="A0AAE2V952"/>
<accession>A0AAE2V952</accession>
<feature type="domain" description="DUF4340" evidence="1">
    <location>
        <begin position="390"/>
        <end position="566"/>
    </location>
</feature>
<dbReference type="Pfam" id="PF14238">
    <property type="entry name" value="DUF4340"/>
    <property type="match status" value="2"/>
</dbReference>
<comment type="caution">
    <text evidence="2">The sequence shown here is derived from an EMBL/GenBank/DDBJ whole genome shotgun (WGS) entry which is preliminary data.</text>
</comment>
<dbReference type="RefSeq" id="WP_309489140.1">
    <property type="nucleotide sequence ID" value="NZ_JAENIG010000003.1"/>
</dbReference>
<organism evidence="2 3">
    <name type="scientific">Oceaniferula flava</name>
    <dbReference type="NCBI Taxonomy" id="2800421"/>
    <lineage>
        <taxon>Bacteria</taxon>
        <taxon>Pseudomonadati</taxon>
        <taxon>Verrucomicrobiota</taxon>
        <taxon>Verrucomicrobiia</taxon>
        <taxon>Verrucomicrobiales</taxon>
        <taxon>Verrucomicrobiaceae</taxon>
        <taxon>Oceaniferula</taxon>
    </lineage>
</organism>
<evidence type="ECO:0000259" key="1">
    <source>
        <dbReference type="Pfam" id="PF14238"/>
    </source>
</evidence>
<name>A0AAE2V952_9BACT</name>
<dbReference type="InterPro" id="IPR025641">
    <property type="entry name" value="DUF4340"/>
</dbReference>
<keyword evidence="3" id="KW-1185">Reference proteome</keyword>
<evidence type="ECO:0000313" key="2">
    <source>
        <dbReference type="EMBL" id="MBK1854533.1"/>
    </source>
</evidence>
<sequence length="639" mass="71493">MRYTPTILLVILATLLGGLAVVHTGSKYRAAIFGAPSTAPGEKLFDVEELNQVRHIKLTDSEGQEIAFKVDGNVWKSETPWEDRVDPRYVTALFQFTAGLEVQEVLPRDDLDLKEFGLRAGHTRVTMSDAQGNTVCDYRIGRKAAWQVKSEDGKETYPTTFIRLADRELKRKIYLCSASTGALVHGLFNQQFAYFRDHRPFYFSPKYLDRISIQSPEGEVVLSRPNLQSGWRITKPLELRVDPKALSDLFLDISRLTAVKVEDRASVTLPTAGESSAQAREISIHFAGAEEDIKLHVFPPATEGQATTLATVSDRPDTIFHLPLTQALAGATALSQLQTGVNDLRSKTMTHLNGPQLKTIIIRPQGRSDTLLTRTTKTTWKVLRRTGKETANQDAVIDLMTAVTRDKVEKFVTDAATDLKPYGLDKPFLQLGFVSFSNEGMRIAMGRGPDKKTIYAHIVGRPNIWQISPETVGKIAVNTWQWRTSHVWHIPKVDVTAIDIERRGQPAVHLDYNYFSDLWKAKIDGVDATGSLNPNRASNLLSHLESLETTKWLGPLHSQAAQALKNPNTTIRIHVQRVGDHGENLPPVVKTLRIAHTPGNFIFFGKIDTVPYSAENEGEENYFLLNPETVKNLYVHLFE</sequence>
<dbReference type="EMBL" id="JAENIG010000003">
    <property type="protein sequence ID" value="MBK1854533.1"/>
    <property type="molecule type" value="Genomic_DNA"/>
</dbReference>
<reference evidence="2" key="1">
    <citation type="submission" date="2021-01" db="EMBL/GenBank/DDBJ databases">
        <title>Modified the classification status of verrucomicrobia.</title>
        <authorList>
            <person name="Feng X."/>
        </authorList>
    </citation>
    <scope>NUCLEOTIDE SEQUENCE</scope>
    <source>
        <strain evidence="2">5K15</strain>
    </source>
</reference>
<protein>
    <submittedName>
        <fullName evidence="2">DUF4340 domain-containing protein</fullName>
    </submittedName>
</protein>
<feature type="domain" description="DUF4340" evidence="1">
    <location>
        <begin position="75"/>
        <end position="262"/>
    </location>
</feature>